<evidence type="ECO:0000313" key="3">
    <source>
        <dbReference type="Proteomes" id="UP000054018"/>
    </source>
</evidence>
<evidence type="ECO:0000313" key="2">
    <source>
        <dbReference type="EMBL" id="KIK22562.1"/>
    </source>
</evidence>
<keyword evidence="3" id="KW-1185">Reference proteome</keyword>
<dbReference type="EMBL" id="KN833738">
    <property type="protein sequence ID" value="KIK22562.1"/>
    <property type="molecule type" value="Genomic_DNA"/>
</dbReference>
<sequence>MRGTKWKPRFGPQGPQSRSPLSRGVCEPLQRQLGRLWRVFGARSGGRGSHVLRGRLPRGIRNRWTSYSVKEDGVEVRWENVHLRRVARARVLVLRVTCIHVYILARAHDPLFACIDVCFLPQLPQRLLTLALLNTARITWHETRKARPTLRYLRRRSRMVRLRYRPIRAPRLHE</sequence>
<protein>
    <submittedName>
        <fullName evidence="2">Uncharacterized protein</fullName>
    </submittedName>
</protein>
<dbReference type="AlphaFoldDB" id="A0A0C9ZJ98"/>
<accession>A0A0C9ZJ98</accession>
<organism evidence="2 3">
    <name type="scientific">Pisolithus microcarpus 441</name>
    <dbReference type="NCBI Taxonomy" id="765257"/>
    <lineage>
        <taxon>Eukaryota</taxon>
        <taxon>Fungi</taxon>
        <taxon>Dikarya</taxon>
        <taxon>Basidiomycota</taxon>
        <taxon>Agaricomycotina</taxon>
        <taxon>Agaricomycetes</taxon>
        <taxon>Agaricomycetidae</taxon>
        <taxon>Boletales</taxon>
        <taxon>Sclerodermatineae</taxon>
        <taxon>Pisolithaceae</taxon>
        <taxon>Pisolithus</taxon>
    </lineage>
</organism>
<reference evidence="2 3" key="1">
    <citation type="submission" date="2014-04" db="EMBL/GenBank/DDBJ databases">
        <authorList>
            <consortium name="DOE Joint Genome Institute"/>
            <person name="Kuo A."/>
            <person name="Kohler A."/>
            <person name="Costa M.D."/>
            <person name="Nagy L.G."/>
            <person name="Floudas D."/>
            <person name="Copeland A."/>
            <person name="Barry K.W."/>
            <person name="Cichocki N."/>
            <person name="Veneault-Fourrey C."/>
            <person name="LaButti K."/>
            <person name="Lindquist E.A."/>
            <person name="Lipzen A."/>
            <person name="Lundell T."/>
            <person name="Morin E."/>
            <person name="Murat C."/>
            <person name="Sun H."/>
            <person name="Tunlid A."/>
            <person name="Henrissat B."/>
            <person name="Grigoriev I.V."/>
            <person name="Hibbett D.S."/>
            <person name="Martin F."/>
            <person name="Nordberg H.P."/>
            <person name="Cantor M.N."/>
            <person name="Hua S.X."/>
        </authorList>
    </citation>
    <scope>NUCLEOTIDE SEQUENCE [LARGE SCALE GENOMIC DNA]</scope>
    <source>
        <strain evidence="2 3">441</strain>
    </source>
</reference>
<dbReference type="HOGENOM" id="CLU_1540676_0_0_1"/>
<name>A0A0C9ZJ98_9AGAM</name>
<evidence type="ECO:0000256" key="1">
    <source>
        <dbReference type="SAM" id="MobiDB-lite"/>
    </source>
</evidence>
<gene>
    <name evidence="2" type="ORF">PISMIDRAFT_498576</name>
</gene>
<proteinExistence type="predicted"/>
<dbReference type="Proteomes" id="UP000054018">
    <property type="component" value="Unassembled WGS sequence"/>
</dbReference>
<reference evidence="3" key="2">
    <citation type="submission" date="2015-01" db="EMBL/GenBank/DDBJ databases">
        <title>Evolutionary Origins and Diversification of the Mycorrhizal Mutualists.</title>
        <authorList>
            <consortium name="DOE Joint Genome Institute"/>
            <consortium name="Mycorrhizal Genomics Consortium"/>
            <person name="Kohler A."/>
            <person name="Kuo A."/>
            <person name="Nagy L.G."/>
            <person name="Floudas D."/>
            <person name="Copeland A."/>
            <person name="Barry K.W."/>
            <person name="Cichocki N."/>
            <person name="Veneault-Fourrey C."/>
            <person name="LaButti K."/>
            <person name="Lindquist E.A."/>
            <person name="Lipzen A."/>
            <person name="Lundell T."/>
            <person name="Morin E."/>
            <person name="Murat C."/>
            <person name="Riley R."/>
            <person name="Ohm R."/>
            <person name="Sun H."/>
            <person name="Tunlid A."/>
            <person name="Henrissat B."/>
            <person name="Grigoriev I.V."/>
            <person name="Hibbett D.S."/>
            <person name="Martin F."/>
        </authorList>
    </citation>
    <scope>NUCLEOTIDE SEQUENCE [LARGE SCALE GENOMIC DNA]</scope>
    <source>
        <strain evidence="3">441</strain>
    </source>
</reference>
<feature type="region of interest" description="Disordered" evidence="1">
    <location>
        <begin position="1"/>
        <end position="23"/>
    </location>
</feature>